<proteinExistence type="predicted"/>
<accession>A0A0V0I902</accession>
<evidence type="ECO:0000313" key="1">
    <source>
        <dbReference type="EMBL" id="JAP28411.1"/>
    </source>
</evidence>
<dbReference type="EMBL" id="GEDG01010154">
    <property type="protein sequence ID" value="JAP28411.1"/>
    <property type="molecule type" value="Transcribed_RNA"/>
</dbReference>
<organism evidence="1">
    <name type="scientific">Solanum chacoense</name>
    <name type="common">Chaco potato</name>
    <dbReference type="NCBI Taxonomy" id="4108"/>
    <lineage>
        <taxon>Eukaryota</taxon>
        <taxon>Viridiplantae</taxon>
        <taxon>Streptophyta</taxon>
        <taxon>Embryophyta</taxon>
        <taxon>Tracheophyta</taxon>
        <taxon>Spermatophyta</taxon>
        <taxon>Magnoliopsida</taxon>
        <taxon>eudicotyledons</taxon>
        <taxon>Gunneridae</taxon>
        <taxon>Pentapetalae</taxon>
        <taxon>asterids</taxon>
        <taxon>lamiids</taxon>
        <taxon>Solanales</taxon>
        <taxon>Solanaceae</taxon>
        <taxon>Solanoideae</taxon>
        <taxon>Solaneae</taxon>
        <taxon>Solanum</taxon>
    </lineage>
</organism>
<protein>
    <submittedName>
        <fullName evidence="1">Putative ovule protein</fullName>
    </submittedName>
</protein>
<name>A0A0V0I902_SOLCH</name>
<dbReference type="AlphaFoldDB" id="A0A0V0I902"/>
<sequence>MFQDVLKRHLVCSVFVSLFLLDSSFLVYFPFSFLNAMFNLNCSLKSFHGLARSFTQSQQKKHICVSLLIYFNH</sequence>
<reference evidence="1" key="1">
    <citation type="submission" date="2015-12" db="EMBL/GenBank/DDBJ databases">
        <title>Gene expression during late stages of embryo sac development: a critical building block for successful pollen-pistil interactions.</title>
        <authorList>
            <person name="Liu Y."/>
            <person name="Joly V."/>
            <person name="Sabar M."/>
            <person name="Matton D.P."/>
        </authorList>
    </citation>
    <scope>NUCLEOTIDE SEQUENCE</scope>
</reference>